<dbReference type="InterPro" id="IPR011009">
    <property type="entry name" value="Kinase-like_dom_sf"/>
</dbReference>
<dbReference type="SUPFAM" id="SSF56112">
    <property type="entry name" value="Protein kinase-like (PK-like)"/>
    <property type="match status" value="1"/>
</dbReference>
<reference evidence="3" key="1">
    <citation type="submission" date="2022-12" db="EMBL/GenBank/DDBJ databases">
        <authorList>
            <person name="Petersen C."/>
        </authorList>
    </citation>
    <scope>NUCLEOTIDE SEQUENCE</scope>
    <source>
        <strain evidence="3">IBT 3081</strain>
    </source>
</reference>
<dbReference type="InterPro" id="IPR056002">
    <property type="entry name" value="DUF7580"/>
</dbReference>
<dbReference type="Proteomes" id="UP001147752">
    <property type="component" value="Unassembled WGS sequence"/>
</dbReference>
<dbReference type="AlphaFoldDB" id="A0A9W9VI44"/>
<dbReference type="GeneID" id="81457917"/>
<gene>
    <name evidence="3" type="ORF">N7517_001004</name>
</gene>
<evidence type="ECO:0000259" key="2">
    <source>
        <dbReference type="Pfam" id="PF24476"/>
    </source>
</evidence>
<feature type="domain" description="Prion-inhibition and propagation HeLo" evidence="1">
    <location>
        <begin position="9"/>
        <end position="233"/>
    </location>
</feature>
<dbReference type="EMBL" id="JAPZBT010000001">
    <property type="protein sequence ID" value="KAJ5383093.1"/>
    <property type="molecule type" value="Genomic_DNA"/>
</dbReference>
<feature type="domain" description="DUF7580" evidence="2">
    <location>
        <begin position="410"/>
        <end position="616"/>
    </location>
</feature>
<accession>A0A9W9VI44</accession>
<organism evidence="3 4">
    <name type="scientific">Penicillium concentricum</name>
    <dbReference type="NCBI Taxonomy" id="293559"/>
    <lineage>
        <taxon>Eukaryota</taxon>
        <taxon>Fungi</taxon>
        <taxon>Dikarya</taxon>
        <taxon>Ascomycota</taxon>
        <taxon>Pezizomycotina</taxon>
        <taxon>Eurotiomycetes</taxon>
        <taxon>Eurotiomycetidae</taxon>
        <taxon>Eurotiales</taxon>
        <taxon>Aspergillaceae</taxon>
        <taxon>Penicillium</taxon>
    </lineage>
</organism>
<dbReference type="Gene3D" id="1.10.510.10">
    <property type="entry name" value="Transferase(Phosphotransferase) domain 1"/>
    <property type="match status" value="1"/>
</dbReference>
<name>A0A9W9VI44_9EURO</name>
<dbReference type="Pfam" id="PF24476">
    <property type="entry name" value="DUF7580"/>
    <property type="match status" value="1"/>
</dbReference>
<dbReference type="PANTHER" id="PTHR37542:SF1">
    <property type="entry name" value="PRION-INHIBITION AND PROPAGATION HELO DOMAIN-CONTAINING PROTEIN"/>
    <property type="match status" value="1"/>
</dbReference>
<protein>
    <recommendedName>
        <fullName evidence="5">Protein kinase domain-containing protein</fullName>
    </recommendedName>
</protein>
<sequence>MADPLSILGAAVGVTSLIIQTFDECIKAYQYYAKAVGMPDEYRYCKIRLQMEQQRFLNFGLEAGVLYTDGTLCETLRINSSLLLAVLAEIKTLFEEYARRNGKYEETQGETRWGDQGEPETDLVTLIYPPLDHSNSPAFVSDEKKHQRLKKLRKVVQGIVQTGKNLRTIALEPRRLVWATVDKSSFENVIAKLGALNSFLICLLDSARVERLQLTMDTSYNEILQIRDDIKGLYGLVKALSTGTDERDSSLGGATLHGNRIQQPYLQEMETQRKKQRYLKKLTEVKIQYKQIGGQMGAETVISGRKPLDLSHFSFNSPAIDQGFPESHISATYDSRNVWIEWSSYSFNEPYYFNEPHADSVNSRLEDRIRLLTDLLCDEIPAAFRLPPCLGYLAFDHNDQTWFGIVFEKPPYRAITQVVTLRQLLQQQPIPSLSTRISLCATLAQCVHTFHAVDWVHKGLRKPFVLGYELSRPNILDELSEKPRFNPREDIYRHPFAQSSQNSGDYRKSYDIYSLGILLIEIATWKPIHAFLDFDNLDSAMPSELIAVQKRLLNEDVFDNCLQRISSQLGDSYKEIVELCLRADEVERPVYDGESGISIAVRLQRTLEQNIVRKLGDMERAMSSSHPL</sequence>
<dbReference type="Pfam" id="PF14479">
    <property type="entry name" value="HeLo"/>
    <property type="match status" value="1"/>
</dbReference>
<reference evidence="3" key="2">
    <citation type="journal article" date="2023" name="IMA Fungus">
        <title>Comparative genomic study of the Penicillium genus elucidates a diverse pangenome and 15 lateral gene transfer events.</title>
        <authorList>
            <person name="Petersen C."/>
            <person name="Sorensen T."/>
            <person name="Nielsen M.R."/>
            <person name="Sondergaard T.E."/>
            <person name="Sorensen J.L."/>
            <person name="Fitzpatrick D.A."/>
            <person name="Frisvad J.C."/>
            <person name="Nielsen K.L."/>
        </authorList>
    </citation>
    <scope>NUCLEOTIDE SEQUENCE</scope>
    <source>
        <strain evidence="3">IBT 3081</strain>
    </source>
</reference>
<evidence type="ECO:0000313" key="4">
    <source>
        <dbReference type="Proteomes" id="UP001147752"/>
    </source>
</evidence>
<evidence type="ECO:0000259" key="1">
    <source>
        <dbReference type="Pfam" id="PF14479"/>
    </source>
</evidence>
<dbReference type="PANTHER" id="PTHR37542">
    <property type="entry name" value="HELO DOMAIN-CONTAINING PROTEIN-RELATED"/>
    <property type="match status" value="1"/>
</dbReference>
<dbReference type="RefSeq" id="XP_056582869.1">
    <property type="nucleotide sequence ID" value="XM_056718734.1"/>
</dbReference>
<dbReference type="InterPro" id="IPR038305">
    <property type="entry name" value="HeLo_sf"/>
</dbReference>
<dbReference type="InterPro" id="IPR029498">
    <property type="entry name" value="HeLo_dom"/>
</dbReference>
<evidence type="ECO:0008006" key="5">
    <source>
        <dbReference type="Google" id="ProtNLM"/>
    </source>
</evidence>
<proteinExistence type="predicted"/>
<dbReference type="OrthoDB" id="1911848at2759"/>
<keyword evidence="4" id="KW-1185">Reference proteome</keyword>
<comment type="caution">
    <text evidence="3">The sequence shown here is derived from an EMBL/GenBank/DDBJ whole genome shotgun (WGS) entry which is preliminary data.</text>
</comment>
<evidence type="ECO:0000313" key="3">
    <source>
        <dbReference type="EMBL" id="KAJ5383093.1"/>
    </source>
</evidence>
<dbReference type="Gene3D" id="1.20.120.1020">
    <property type="entry name" value="Prion-inhibition and propagation, HeLo domain"/>
    <property type="match status" value="1"/>
</dbReference>